<evidence type="ECO:0000256" key="6">
    <source>
        <dbReference type="ARBA" id="ARBA00022741"/>
    </source>
</evidence>
<name>A0ABX9ZA13_9BACL</name>
<dbReference type="Gene3D" id="1.10.3090.10">
    <property type="entry name" value="cca-adding enzyme, domain 2"/>
    <property type="match status" value="1"/>
</dbReference>
<dbReference type="PANTHER" id="PTHR46173">
    <property type="entry name" value="CCA TRNA NUCLEOTIDYLTRANSFERASE 1, MITOCHONDRIAL"/>
    <property type="match status" value="1"/>
</dbReference>
<reference evidence="13 14" key="1">
    <citation type="submission" date="2018-12" db="EMBL/GenBank/DDBJ databases">
        <title>Comparitive functional genomics of dry heat resistant strains isolated from the viking spacecraft.</title>
        <authorList>
            <person name="Seuylemezian A."/>
            <person name="Vaishampayan P."/>
        </authorList>
    </citation>
    <scope>NUCLEOTIDE SEQUENCE [LARGE SCALE GENOMIC DNA]</scope>
    <source>
        <strain evidence="13 14">M6-11</strain>
    </source>
</reference>
<dbReference type="InterPro" id="IPR043519">
    <property type="entry name" value="NT_sf"/>
</dbReference>
<keyword evidence="8 9" id="KW-0694">RNA-binding</keyword>
<dbReference type="NCBIfam" id="NF009814">
    <property type="entry name" value="PRK13299.1"/>
    <property type="match status" value="1"/>
</dbReference>
<proteinExistence type="inferred from homology"/>
<dbReference type="Pfam" id="PF13735">
    <property type="entry name" value="tRNA_NucTran2_2"/>
    <property type="match status" value="1"/>
</dbReference>
<comment type="cofactor">
    <cofactor evidence="1">
        <name>Mg(2+)</name>
        <dbReference type="ChEBI" id="CHEBI:18420"/>
    </cofactor>
</comment>
<evidence type="ECO:0000256" key="3">
    <source>
        <dbReference type="ARBA" id="ARBA00022694"/>
    </source>
</evidence>
<dbReference type="CDD" id="cd05398">
    <property type="entry name" value="NT_ClassII-CCAase"/>
    <property type="match status" value="1"/>
</dbReference>
<keyword evidence="6" id="KW-0547">Nucleotide-binding</keyword>
<dbReference type="InterPro" id="IPR032810">
    <property type="entry name" value="CCA-adding_enz_C"/>
</dbReference>
<protein>
    <submittedName>
        <fullName evidence="13">CCA tRNA nucleotidyltransferase</fullName>
        <ecNumber evidence="13">2.7.7.72</ecNumber>
    </submittedName>
</protein>
<sequence length="420" mass="46220">MQLGAHRHGIRVGLLRTAGAEGTLTEKHWQSAFEIVGRLREAGFEAVIVGGAVRDRLMGLPAHDVDVATAALPEEVKAIFPKTADVGIAHGTVMVLDPAPPVEVTTYRTEGTYTDHRRPDHVEYVTSLKEDLRRRDFTMNAIAIRGDGSLYDPFRGEEDIMRGIIRAVGKPDERFAEDALRMLRAVRFAAKTGFEIESGTKAAISRHAGSIRHVSVERVKMEMDKIWTSGRAGLAVQLMAETGLARHLPLMDRAFSGETLGTWEKFGKPERTVEGWALLCFLAGEPDGNPYKLSNSEKRSVRDILAAFRIGRERPYSRMDAYRLPETALIAGARLANMTGEASVSAEPGAISRLKNSLPISSLKDLAITGNDLIKWCGKKGGPWVKEWLANIEEAVVTGHLDNNREDIKGWFLNGIESEG</sequence>
<dbReference type="Pfam" id="PF12627">
    <property type="entry name" value="PolyA_pol_RNAbd"/>
    <property type="match status" value="1"/>
</dbReference>
<feature type="domain" description="CCA-adding enzyme C-terminal" evidence="12">
    <location>
        <begin position="274"/>
        <end position="408"/>
    </location>
</feature>
<evidence type="ECO:0000259" key="12">
    <source>
        <dbReference type="Pfam" id="PF13735"/>
    </source>
</evidence>
<dbReference type="InterPro" id="IPR002646">
    <property type="entry name" value="PolA_pol_head_dom"/>
</dbReference>
<organism evidence="13 14">
    <name type="scientific">Bhargavaea beijingensis</name>
    <dbReference type="NCBI Taxonomy" id="426756"/>
    <lineage>
        <taxon>Bacteria</taxon>
        <taxon>Bacillati</taxon>
        <taxon>Bacillota</taxon>
        <taxon>Bacilli</taxon>
        <taxon>Bacillales</taxon>
        <taxon>Caryophanaceae</taxon>
        <taxon>Bhargavaea</taxon>
    </lineage>
</organism>
<dbReference type="Gene3D" id="3.30.460.10">
    <property type="entry name" value="Beta Polymerase, domain 2"/>
    <property type="match status" value="1"/>
</dbReference>
<evidence type="ECO:0000256" key="1">
    <source>
        <dbReference type="ARBA" id="ARBA00001946"/>
    </source>
</evidence>
<comment type="similarity">
    <text evidence="9">Belongs to the tRNA nucleotidyltransferase/poly(A) polymerase family.</text>
</comment>
<dbReference type="SUPFAM" id="SSF81891">
    <property type="entry name" value="Poly A polymerase C-terminal region-like"/>
    <property type="match status" value="1"/>
</dbReference>
<feature type="domain" description="Poly A polymerase head" evidence="10">
    <location>
        <begin position="47"/>
        <end position="166"/>
    </location>
</feature>
<dbReference type="EMBL" id="RWGW01000023">
    <property type="protein sequence ID" value="RSK24844.1"/>
    <property type="molecule type" value="Genomic_DNA"/>
</dbReference>
<dbReference type="InterPro" id="IPR032828">
    <property type="entry name" value="PolyA_RNA-bd"/>
</dbReference>
<keyword evidence="5" id="KW-0479">Metal-binding</keyword>
<evidence type="ECO:0000313" key="13">
    <source>
        <dbReference type="EMBL" id="RSK24844.1"/>
    </source>
</evidence>
<evidence type="ECO:0000256" key="7">
    <source>
        <dbReference type="ARBA" id="ARBA00022842"/>
    </source>
</evidence>
<evidence type="ECO:0000259" key="11">
    <source>
        <dbReference type="Pfam" id="PF12627"/>
    </source>
</evidence>
<evidence type="ECO:0000256" key="9">
    <source>
        <dbReference type="RuleBase" id="RU003953"/>
    </source>
</evidence>
<evidence type="ECO:0000313" key="14">
    <source>
        <dbReference type="Proteomes" id="UP000272481"/>
    </source>
</evidence>
<dbReference type="Pfam" id="PF01743">
    <property type="entry name" value="PolyA_pol"/>
    <property type="match status" value="1"/>
</dbReference>
<keyword evidence="7" id="KW-0460">Magnesium</keyword>
<dbReference type="Gene3D" id="1.10.246.80">
    <property type="match status" value="1"/>
</dbReference>
<dbReference type="SUPFAM" id="SSF81301">
    <property type="entry name" value="Nucleotidyltransferase"/>
    <property type="match status" value="1"/>
</dbReference>
<keyword evidence="2 9" id="KW-0808">Transferase</keyword>
<evidence type="ECO:0000256" key="4">
    <source>
        <dbReference type="ARBA" id="ARBA00022695"/>
    </source>
</evidence>
<comment type="caution">
    <text evidence="13">The sequence shown here is derived from an EMBL/GenBank/DDBJ whole genome shotgun (WGS) entry which is preliminary data.</text>
</comment>
<evidence type="ECO:0000256" key="5">
    <source>
        <dbReference type="ARBA" id="ARBA00022723"/>
    </source>
</evidence>
<evidence type="ECO:0000259" key="10">
    <source>
        <dbReference type="Pfam" id="PF01743"/>
    </source>
</evidence>
<keyword evidence="14" id="KW-1185">Reference proteome</keyword>
<evidence type="ECO:0000256" key="2">
    <source>
        <dbReference type="ARBA" id="ARBA00022679"/>
    </source>
</evidence>
<dbReference type="GO" id="GO:0004810">
    <property type="term" value="F:CCA tRNA nucleotidyltransferase activity"/>
    <property type="evidence" value="ECO:0007669"/>
    <property type="project" value="UniProtKB-EC"/>
</dbReference>
<feature type="domain" description="tRNA nucleotidyltransferase/poly(A) polymerase RNA and SrmB- binding" evidence="11">
    <location>
        <begin position="193"/>
        <end position="253"/>
    </location>
</feature>
<dbReference type="EC" id="2.7.7.72" evidence="13"/>
<gene>
    <name evidence="13" type="ORF">EJA12_13270</name>
</gene>
<accession>A0ABX9ZA13</accession>
<dbReference type="Proteomes" id="UP000272481">
    <property type="component" value="Unassembled WGS sequence"/>
</dbReference>
<dbReference type="PANTHER" id="PTHR46173:SF1">
    <property type="entry name" value="CCA TRNA NUCLEOTIDYLTRANSFERASE 1, MITOCHONDRIAL"/>
    <property type="match status" value="1"/>
</dbReference>
<evidence type="ECO:0000256" key="8">
    <source>
        <dbReference type="ARBA" id="ARBA00022884"/>
    </source>
</evidence>
<keyword evidence="4 13" id="KW-0548">Nucleotidyltransferase</keyword>
<dbReference type="InterPro" id="IPR050264">
    <property type="entry name" value="Bact_CCA-adding_enz_type3_sf"/>
</dbReference>
<keyword evidence="3" id="KW-0819">tRNA processing</keyword>